<evidence type="ECO:0000313" key="7">
    <source>
        <dbReference type="Proteomes" id="UP000074825"/>
    </source>
</evidence>
<dbReference type="PANTHER" id="PTHR30408">
    <property type="entry name" value="TYPE-1 RESTRICTION ENZYME ECOKI SPECIFICITY PROTEIN"/>
    <property type="match status" value="1"/>
</dbReference>
<protein>
    <submittedName>
        <fullName evidence="6">Type I restriction-modification system specificity subunit</fullName>
    </submittedName>
</protein>
<dbReference type="SUPFAM" id="SSF116734">
    <property type="entry name" value="DNA methylase specificity domain"/>
    <property type="match status" value="1"/>
</dbReference>
<dbReference type="Gene3D" id="3.90.220.20">
    <property type="entry name" value="DNA methylase specificity domains"/>
    <property type="match status" value="1"/>
</dbReference>
<reference evidence="6 7" key="1">
    <citation type="submission" date="2016-02" db="EMBL/GenBank/DDBJ databases">
        <authorList>
            <consortium name="Pathogen Informatics"/>
        </authorList>
    </citation>
    <scope>NUCLEOTIDE SEQUENCE [LARGE SCALE GENOMIC DNA]</scope>
    <source>
        <strain evidence="6 7">LSS82</strain>
    </source>
</reference>
<dbReference type="InterPro" id="IPR044946">
    <property type="entry name" value="Restrct_endonuc_typeI_TRD_sf"/>
</dbReference>
<dbReference type="InterPro" id="IPR000055">
    <property type="entry name" value="Restrct_endonuc_typeI_TRD"/>
</dbReference>
<gene>
    <name evidence="6" type="ORF">ERS132444_00489</name>
</gene>
<dbReference type="PANTHER" id="PTHR30408:SF12">
    <property type="entry name" value="TYPE I RESTRICTION ENZYME MJAVIII SPECIFICITY SUBUNIT"/>
    <property type="match status" value="1"/>
</dbReference>
<dbReference type="AlphaFoldDB" id="A0A0Z8J9V1"/>
<keyword evidence="3" id="KW-0238">DNA-binding</keyword>
<evidence type="ECO:0000259" key="5">
    <source>
        <dbReference type="Pfam" id="PF01420"/>
    </source>
</evidence>
<evidence type="ECO:0000313" key="6">
    <source>
        <dbReference type="EMBL" id="CYV49951.1"/>
    </source>
</evidence>
<dbReference type="Gene3D" id="1.10.287.1120">
    <property type="entry name" value="Bipartite methylase S protein"/>
    <property type="match status" value="1"/>
</dbReference>
<evidence type="ECO:0000256" key="4">
    <source>
        <dbReference type="SAM" id="Coils"/>
    </source>
</evidence>
<dbReference type="GO" id="GO:0003677">
    <property type="term" value="F:DNA binding"/>
    <property type="evidence" value="ECO:0007669"/>
    <property type="project" value="UniProtKB-KW"/>
</dbReference>
<proteinExistence type="inferred from homology"/>
<keyword evidence="4" id="KW-0175">Coiled coil</keyword>
<dbReference type="Proteomes" id="UP000074825">
    <property type="component" value="Unassembled WGS sequence"/>
</dbReference>
<dbReference type="EMBL" id="FIIF01000002">
    <property type="protein sequence ID" value="CYV49951.1"/>
    <property type="molecule type" value="Genomic_DNA"/>
</dbReference>
<evidence type="ECO:0000256" key="1">
    <source>
        <dbReference type="ARBA" id="ARBA00010923"/>
    </source>
</evidence>
<dbReference type="CDD" id="cd17280">
    <property type="entry name" value="RMtype1_S_MspEN3ORF6650P_TRD2-CR2_like"/>
    <property type="match status" value="1"/>
</dbReference>
<dbReference type="GO" id="GO:0009307">
    <property type="term" value="P:DNA restriction-modification system"/>
    <property type="evidence" value="ECO:0007669"/>
    <property type="project" value="UniProtKB-KW"/>
</dbReference>
<feature type="coiled-coil region" evidence="4">
    <location>
        <begin position="172"/>
        <end position="202"/>
    </location>
</feature>
<accession>A0A0Z8J9V1</accession>
<organism evidence="6 7">
    <name type="scientific">Streptococcus suis</name>
    <dbReference type="NCBI Taxonomy" id="1307"/>
    <lineage>
        <taxon>Bacteria</taxon>
        <taxon>Bacillati</taxon>
        <taxon>Bacillota</taxon>
        <taxon>Bacilli</taxon>
        <taxon>Lactobacillales</taxon>
        <taxon>Streptococcaceae</taxon>
        <taxon>Streptococcus</taxon>
    </lineage>
</organism>
<comment type="similarity">
    <text evidence="1">Belongs to the type-I restriction system S methylase family.</text>
</comment>
<keyword evidence="2" id="KW-0680">Restriction system</keyword>
<dbReference type="InterPro" id="IPR052021">
    <property type="entry name" value="Type-I_RS_S_subunit"/>
</dbReference>
<evidence type="ECO:0000256" key="2">
    <source>
        <dbReference type="ARBA" id="ARBA00022747"/>
    </source>
</evidence>
<sequence>MTRMKDSGIEWIGEMPEEWGIKPIKHIFGAIGSGTTPDSSKVEYYDGNINWLQSGDLYKKDYVYAVSKTITDLGYRSSASLRIYQAPFLAIAMYGASIGNLAISKIDACVNQAVAVLKGEENIVRFTKLALEISKTELIFAAQGGTQPNINQVLIKNWVIPFPSEIEIKKIADFLDKKVAQLDKVKSLLEEQIKTLEDYRQSLIYETVTKGLDKTVPPKRLRC</sequence>
<dbReference type="RefSeq" id="WP_052823287.1">
    <property type="nucleotide sequence ID" value="NZ_CEDN01000048.1"/>
</dbReference>
<name>A0A0Z8J9V1_STRSU</name>
<feature type="domain" description="Type I restriction modification DNA specificity" evidence="5">
    <location>
        <begin position="16"/>
        <end position="183"/>
    </location>
</feature>
<dbReference type="Pfam" id="PF01420">
    <property type="entry name" value="Methylase_S"/>
    <property type="match status" value="1"/>
</dbReference>
<evidence type="ECO:0000256" key="3">
    <source>
        <dbReference type="ARBA" id="ARBA00023125"/>
    </source>
</evidence>